<dbReference type="FunFam" id="1.10.12.10:FF:000004">
    <property type="entry name" value="Delta3,5-delta2,4-dienoyl-CoA isomerase"/>
    <property type="match status" value="1"/>
</dbReference>
<keyword evidence="4" id="KW-0276">Fatty acid metabolism</keyword>
<dbReference type="SUPFAM" id="SSF52096">
    <property type="entry name" value="ClpP/crotonase"/>
    <property type="match status" value="1"/>
</dbReference>
<keyword evidence="6" id="KW-0443">Lipid metabolism</keyword>
<evidence type="ECO:0000256" key="2">
    <source>
        <dbReference type="ARBA" id="ARBA00005005"/>
    </source>
</evidence>
<evidence type="ECO:0000256" key="6">
    <source>
        <dbReference type="ARBA" id="ARBA00023098"/>
    </source>
</evidence>
<dbReference type="GO" id="GO:0051750">
    <property type="term" value="F:delta(3,5)-delta(2,4)-dienoyl-CoA isomerase activity"/>
    <property type="evidence" value="ECO:0007669"/>
    <property type="project" value="TreeGrafter"/>
</dbReference>
<dbReference type="FunFam" id="3.90.226.10:FF:000024">
    <property type="entry name" value="Delta3,5-delta2,4-dienoyl-CoA isomerase"/>
    <property type="match status" value="1"/>
</dbReference>
<dbReference type="Gene3D" id="3.90.226.10">
    <property type="entry name" value="2-enoyl-CoA Hydratase, Chain A, domain 1"/>
    <property type="match status" value="1"/>
</dbReference>
<comment type="pathway">
    <text evidence="2">Lipid metabolism; fatty acid beta-oxidation.</text>
</comment>
<dbReference type="InterPro" id="IPR045002">
    <property type="entry name" value="Ech1-like"/>
</dbReference>
<sequence>MSYRAFRVDTADQVAHVRMMRPEKANALDADMWRELPEIVDSLDAGGTVRAMVLSGEGRHFCSGIDLTALSSLGGLRGGGDEARGAAAMRDLVLALQDSFTAFERARFPVIATIHGACLGGGIDMITACDIRLASADAVFGVEEVNIALAADVGTLQRLPRIVPPGIAHDWCLTGRRFGAEEAARWGLVSEVLPDAEALHARALDLAKELAAKSPLAVWGTKKMLLHARDHTVAEGLREVANWSAASLSPPEIMEAAAARAEKRPGRFADLPPRRKGL</sequence>
<evidence type="ECO:0000256" key="4">
    <source>
        <dbReference type="ARBA" id="ARBA00022832"/>
    </source>
</evidence>
<dbReference type="InterPro" id="IPR018376">
    <property type="entry name" value="Enoyl-CoA_hyd/isom_CS"/>
</dbReference>
<dbReference type="InterPro" id="IPR029045">
    <property type="entry name" value="ClpP/crotonase-like_dom_sf"/>
</dbReference>
<evidence type="ECO:0000256" key="1">
    <source>
        <dbReference type="ARBA" id="ARBA00004275"/>
    </source>
</evidence>
<dbReference type="AlphaFoldDB" id="A0A9J6PCJ6"/>
<evidence type="ECO:0000256" key="7">
    <source>
        <dbReference type="ARBA" id="ARBA00023140"/>
    </source>
</evidence>
<evidence type="ECO:0000256" key="5">
    <source>
        <dbReference type="ARBA" id="ARBA00022990"/>
    </source>
</evidence>
<gene>
    <name evidence="11" type="ORF">NJQ99_16165</name>
</gene>
<dbReference type="Gene3D" id="1.10.12.10">
    <property type="entry name" value="Lyase 2-enoyl-coa Hydratase, Chain A, domain 2"/>
    <property type="match status" value="1"/>
</dbReference>
<evidence type="ECO:0000313" key="11">
    <source>
        <dbReference type="EMBL" id="MCP1337956.1"/>
    </source>
</evidence>
<dbReference type="Pfam" id="PF00378">
    <property type="entry name" value="ECH_1"/>
    <property type="match status" value="1"/>
</dbReference>
<comment type="subcellular location">
    <subcellularLocation>
        <location evidence="1">Peroxisome</location>
    </subcellularLocation>
</comment>
<evidence type="ECO:0000256" key="3">
    <source>
        <dbReference type="ARBA" id="ARBA00005254"/>
    </source>
</evidence>
<reference evidence="11" key="1">
    <citation type="submission" date="2022-06" db="EMBL/GenBank/DDBJ databases">
        <title>Isolation and Genomics of Futiania mangrovii gen. nov., sp. nov., a Rare and Metabolically-versatile member in the Class Alphaproteobacteria.</title>
        <authorList>
            <person name="Liu L."/>
            <person name="Huang W.-C."/>
            <person name="Pan J."/>
            <person name="Li J."/>
            <person name="Huang Y."/>
            <person name="Du H."/>
            <person name="Liu Y."/>
            <person name="Li M."/>
        </authorList>
    </citation>
    <scope>NUCLEOTIDE SEQUENCE</scope>
    <source>
        <strain evidence="11">FT118</strain>
    </source>
</reference>
<dbReference type="InterPro" id="IPR001753">
    <property type="entry name" value="Enoyl-CoA_hydra/iso"/>
</dbReference>
<comment type="similarity">
    <text evidence="3 9">Belongs to the enoyl-CoA hydratase/isomerase family.</text>
</comment>
<dbReference type="EMBL" id="JAMZFT010000004">
    <property type="protein sequence ID" value="MCP1337956.1"/>
    <property type="molecule type" value="Genomic_DNA"/>
</dbReference>
<dbReference type="CDD" id="cd06558">
    <property type="entry name" value="crotonase-like"/>
    <property type="match status" value="1"/>
</dbReference>
<dbReference type="PROSITE" id="PS00166">
    <property type="entry name" value="ENOYL_COA_HYDRATASE"/>
    <property type="match status" value="1"/>
</dbReference>
<proteinExistence type="inferred from homology"/>
<evidence type="ECO:0000256" key="8">
    <source>
        <dbReference type="ARBA" id="ARBA00023235"/>
    </source>
</evidence>
<evidence type="ECO:0000256" key="9">
    <source>
        <dbReference type="RuleBase" id="RU003707"/>
    </source>
</evidence>
<keyword evidence="5" id="KW-0007">Acetylation</keyword>
<dbReference type="Proteomes" id="UP001055804">
    <property type="component" value="Unassembled WGS sequence"/>
</dbReference>
<dbReference type="PANTHER" id="PTHR43149">
    <property type="entry name" value="ENOYL-COA HYDRATASE"/>
    <property type="match status" value="1"/>
</dbReference>
<dbReference type="InterPro" id="IPR014748">
    <property type="entry name" value="Enoyl-CoA_hydra_C"/>
</dbReference>
<organism evidence="11 12">
    <name type="scientific">Futiania mangrovi</name>
    <dbReference type="NCBI Taxonomy" id="2959716"/>
    <lineage>
        <taxon>Bacteria</taxon>
        <taxon>Pseudomonadati</taxon>
        <taxon>Pseudomonadota</taxon>
        <taxon>Alphaproteobacteria</taxon>
        <taxon>Futianiales</taxon>
        <taxon>Futianiaceae</taxon>
        <taxon>Futiania</taxon>
    </lineage>
</organism>
<dbReference type="RefSeq" id="WP_269333917.1">
    <property type="nucleotide sequence ID" value="NZ_JAMZFT010000004.1"/>
</dbReference>
<evidence type="ECO:0000256" key="10">
    <source>
        <dbReference type="SAM" id="MobiDB-lite"/>
    </source>
</evidence>
<keyword evidence="12" id="KW-1185">Reference proteome</keyword>
<accession>A0A9J6PCJ6</accession>
<comment type="caution">
    <text evidence="11">The sequence shown here is derived from an EMBL/GenBank/DDBJ whole genome shotgun (WGS) entry which is preliminary data.</text>
</comment>
<name>A0A9J6PCJ6_9PROT</name>
<dbReference type="GO" id="GO:0006631">
    <property type="term" value="P:fatty acid metabolic process"/>
    <property type="evidence" value="ECO:0007669"/>
    <property type="project" value="UniProtKB-KW"/>
</dbReference>
<dbReference type="GO" id="GO:0005737">
    <property type="term" value="C:cytoplasm"/>
    <property type="evidence" value="ECO:0007669"/>
    <property type="project" value="UniProtKB-ARBA"/>
</dbReference>
<keyword evidence="7" id="KW-0576">Peroxisome</keyword>
<evidence type="ECO:0000313" key="12">
    <source>
        <dbReference type="Proteomes" id="UP001055804"/>
    </source>
</evidence>
<feature type="region of interest" description="Disordered" evidence="10">
    <location>
        <begin position="258"/>
        <end position="278"/>
    </location>
</feature>
<dbReference type="NCBIfam" id="NF004794">
    <property type="entry name" value="PRK06142.1"/>
    <property type="match status" value="1"/>
</dbReference>
<protein>
    <submittedName>
        <fullName evidence="11">Crotonase/enoyl-CoA hydratase family protein</fullName>
    </submittedName>
</protein>
<dbReference type="PANTHER" id="PTHR43149:SF1">
    <property type="entry name" value="DELTA(3,5)-DELTA(2,4)-DIENOYL-COA ISOMERASE, MITOCHONDRIAL"/>
    <property type="match status" value="1"/>
</dbReference>
<keyword evidence="8" id="KW-0413">Isomerase</keyword>